<dbReference type="GO" id="GO:0043129">
    <property type="term" value="P:surfactant homeostasis"/>
    <property type="evidence" value="ECO:0007669"/>
    <property type="project" value="Ensembl"/>
</dbReference>
<comment type="subcellular location">
    <subcellularLocation>
        <location evidence="1">Membrane</location>
    </subcellularLocation>
</comment>
<evidence type="ECO:0000256" key="7">
    <source>
        <dbReference type="ARBA" id="ARBA00022989"/>
    </source>
</evidence>
<keyword evidence="18" id="KW-1185">Reference proteome</keyword>
<dbReference type="GO" id="GO:0047159">
    <property type="term" value="F:plasmalogen synthase activity"/>
    <property type="evidence" value="ECO:0007669"/>
    <property type="project" value="Ensembl"/>
</dbReference>
<reference evidence="17 18" key="1">
    <citation type="journal article" date="2019" name="Proc. Natl. Acad. Sci. U.S.A.">
        <title>Regulatory changes in pterin and carotenoid genes underlie balanced color polymorphisms in the wall lizard.</title>
        <authorList>
            <person name="Andrade P."/>
            <person name="Pinho C."/>
            <person name="Perez I de Lanuza G."/>
            <person name="Afonso S."/>
            <person name="Brejcha J."/>
            <person name="Rubin C.J."/>
            <person name="Wallerman O."/>
            <person name="Pereira P."/>
            <person name="Sabatino S.J."/>
            <person name="Bellati A."/>
            <person name="Pellitteri-Rosa D."/>
            <person name="Bosakova Z."/>
            <person name="Bunikis I."/>
            <person name="Carretero M.A."/>
            <person name="Feiner N."/>
            <person name="Marsik P."/>
            <person name="Pauperio F."/>
            <person name="Salvi D."/>
            <person name="Soler L."/>
            <person name="While G.M."/>
            <person name="Uller T."/>
            <person name="Font E."/>
            <person name="Andersson L."/>
            <person name="Carneiro M."/>
        </authorList>
    </citation>
    <scope>NUCLEOTIDE SEQUENCE</scope>
</reference>
<evidence type="ECO:0000256" key="10">
    <source>
        <dbReference type="ARBA" id="ARBA00023209"/>
    </source>
</evidence>
<dbReference type="SUPFAM" id="SSF69593">
    <property type="entry name" value="Glycerol-3-phosphate (1)-acyltransferase"/>
    <property type="match status" value="1"/>
</dbReference>
<evidence type="ECO:0000256" key="14">
    <source>
        <dbReference type="SAM" id="MobiDB-lite"/>
    </source>
</evidence>
<keyword evidence="9 15" id="KW-0472">Membrane</keyword>
<dbReference type="OMA" id="TEDDLAC"/>
<dbReference type="GO" id="GO:0042171">
    <property type="term" value="F:lysophosphatidic acid acyltransferase activity"/>
    <property type="evidence" value="ECO:0007669"/>
    <property type="project" value="TreeGrafter"/>
</dbReference>
<comment type="similarity">
    <text evidence="3">Belongs to the 1-acyl-sn-glycerol-3-phosphate acyltransferase family.</text>
</comment>
<dbReference type="SUPFAM" id="SSF47473">
    <property type="entry name" value="EF-hand"/>
    <property type="match status" value="1"/>
</dbReference>
<dbReference type="OrthoDB" id="272512at2759"/>
<dbReference type="CDD" id="cd07991">
    <property type="entry name" value="LPLAT_LPCAT1-like"/>
    <property type="match status" value="1"/>
</dbReference>
<reference evidence="17" key="2">
    <citation type="submission" date="2025-08" db="UniProtKB">
        <authorList>
            <consortium name="Ensembl"/>
        </authorList>
    </citation>
    <scope>IDENTIFICATION</scope>
</reference>
<dbReference type="AlphaFoldDB" id="A0A670J105"/>
<organism evidence="17 18">
    <name type="scientific">Podarcis muralis</name>
    <name type="common">Wall lizard</name>
    <name type="synonym">Lacerta muralis</name>
    <dbReference type="NCBI Taxonomy" id="64176"/>
    <lineage>
        <taxon>Eukaryota</taxon>
        <taxon>Metazoa</taxon>
        <taxon>Chordata</taxon>
        <taxon>Craniata</taxon>
        <taxon>Vertebrata</taxon>
        <taxon>Euteleostomi</taxon>
        <taxon>Lepidosauria</taxon>
        <taxon>Squamata</taxon>
        <taxon>Bifurcata</taxon>
        <taxon>Unidentata</taxon>
        <taxon>Episquamata</taxon>
        <taxon>Laterata</taxon>
        <taxon>Lacertibaenia</taxon>
        <taxon>Lacertidae</taxon>
        <taxon>Podarcis</taxon>
    </lineage>
</organism>
<feature type="region of interest" description="Disordered" evidence="14">
    <location>
        <begin position="1"/>
        <end position="39"/>
    </location>
</feature>
<accession>A0A670J105</accession>
<evidence type="ECO:0000256" key="12">
    <source>
        <dbReference type="ARBA" id="ARBA00023315"/>
    </source>
</evidence>
<evidence type="ECO:0000313" key="17">
    <source>
        <dbReference type="Ensembl" id="ENSPMRP00000017856.1"/>
    </source>
</evidence>
<dbReference type="GO" id="GO:0047192">
    <property type="term" value="F:1-alkylglycerophosphocholine O-acetyltransferase activity"/>
    <property type="evidence" value="ECO:0007669"/>
    <property type="project" value="Ensembl"/>
</dbReference>
<dbReference type="RefSeq" id="XP_028593889.1">
    <property type="nucleotide sequence ID" value="XM_028738056.1"/>
</dbReference>
<dbReference type="InterPro" id="IPR002123">
    <property type="entry name" value="Plipid/glycerol_acylTrfase"/>
</dbReference>
<keyword evidence="4" id="KW-0444">Lipid biosynthesis</keyword>
<dbReference type="GO" id="GO:0036151">
    <property type="term" value="P:phosphatidylcholine acyl-chain remodeling"/>
    <property type="evidence" value="ECO:0007669"/>
    <property type="project" value="Ensembl"/>
</dbReference>
<evidence type="ECO:0000256" key="2">
    <source>
        <dbReference type="ARBA" id="ARBA00005074"/>
    </source>
</evidence>
<evidence type="ECO:0000313" key="18">
    <source>
        <dbReference type="Proteomes" id="UP000472272"/>
    </source>
</evidence>
<keyword evidence="10" id="KW-0594">Phospholipid biosynthesis</keyword>
<dbReference type="CTD" id="79888"/>
<dbReference type="Proteomes" id="UP000472272">
    <property type="component" value="Chromosome 7"/>
</dbReference>
<evidence type="ECO:0000256" key="1">
    <source>
        <dbReference type="ARBA" id="ARBA00004370"/>
    </source>
</evidence>
<keyword evidence="6 15" id="KW-0812">Transmembrane</keyword>
<dbReference type="GO" id="GO:0005811">
    <property type="term" value="C:lipid droplet"/>
    <property type="evidence" value="ECO:0007669"/>
    <property type="project" value="Ensembl"/>
</dbReference>
<dbReference type="GO" id="GO:0005794">
    <property type="term" value="C:Golgi apparatus"/>
    <property type="evidence" value="ECO:0007669"/>
    <property type="project" value="Ensembl"/>
</dbReference>
<reference evidence="17" key="3">
    <citation type="submission" date="2025-09" db="UniProtKB">
        <authorList>
            <consortium name="Ensembl"/>
        </authorList>
    </citation>
    <scope>IDENTIFICATION</scope>
</reference>
<dbReference type="PANTHER" id="PTHR23063:SF57">
    <property type="entry name" value="LYSOPHOSPHATIDYLCHOLINE ACYLTRANSFERASE 1"/>
    <property type="match status" value="1"/>
</dbReference>
<dbReference type="InterPro" id="IPR011992">
    <property type="entry name" value="EF-hand-dom_pair"/>
</dbReference>
<sequence>MRLKGRGCCAPGGGNGGGGGGEEEKQPQQPPGPAPPPVRSPFAHHLRFSALQKAKIAFMTLTLFPIRLFFAAFMMLLAWPFAFIASMGPADREIEKPHSWWRKFVDVMLKAIMRTMWLAGGFHWINVKGRQALPTEAAILTLAPHSSYFDAIPVTMTMASIVMKAESKDIPVWGTLIKYIRPVFVSRSDQDSRRKTVEEIRRRAQSNGKWPQIMIFPEGTCTNRSCLITFKPGAFIPGVPVQPVILRYPNKLDTITWTWQGPGALKILWLTLCQFHNFVEIEFLPVYIPSEEEKRNPSLYANNVRRIMAQALGVPVTDYTFEDCQLALAEGQLRLPSDTCLLEFAKLVRSLGLKPEKLERELDAYSGNTKRMKDKRVSLKEFAEFLEVPVSDTLENMFALFDEKEGGLIDLREYVIALSVVCRPSKTLQTIQLAFKMYQSETGALTEEDLTCILKTAMGVSDLNVSNLFRAIDVDERGEITYEDFHKFAEMYPNFAEEYLYPDQMETDSCPAPNGFCTDFSPETTEDRRNHLQKKLN</sequence>
<dbReference type="GO" id="GO:0047191">
    <property type="term" value="F:1-alkylglycerophosphocholine O-acyltransferase activity"/>
    <property type="evidence" value="ECO:0007669"/>
    <property type="project" value="Ensembl"/>
</dbReference>
<keyword evidence="8" id="KW-0443">Lipid metabolism</keyword>
<dbReference type="GO" id="GO:0006656">
    <property type="term" value="P:phosphatidylcholine biosynthetic process"/>
    <property type="evidence" value="ECO:0007669"/>
    <property type="project" value="Ensembl"/>
</dbReference>
<keyword evidence="5" id="KW-0808">Transferase</keyword>
<keyword evidence="7 15" id="KW-1133">Transmembrane helix</keyword>
<dbReference type="GO" id="GO:0047184">
    <property type="term" value="F:1-acylglycerophosphocholine O-acyltransferase activity"/>
    <property type="evidence" value="ECO:0007669"/>
    <property type="project" value="Ensembl"/>
</dbReference>
<keyword evidence="12" id="KW-0012">Acyltransferase</keyword>
<dbReference type="UniPathway" id="UPA00085"/>
<dbReference type="KEGG" id="pmua:114601052"/>
<evidence type="ECO:0000256" key="9">
    <source>
        <dbReference type="ARBA" id="ARBA00023136"/>
    </source>
</evidence>
<evidence type="ECO:0000256" key="8">
    <source>
        <dbReference type="ARBA" id="ARBA00023098"/>
    </source>
</evidence>
<dbReference type="GO" id="GO:2001246">
    <property type="term" value="P:negative regulation of phosphatidylcholine biosynthetic process"/>
    <property type="evidence" value="ECO:0007669"/>
    <property type="project" value="Ensembl"/>
</dbReference>
<evidence type="ECO:0000256" key="3">
    <source>
        <dbReference type="ARBA" id="ARBA00008655"/>
    </source>
</evidence>
<feature type="domain" description="EF-hand" evidence="16">
    <location>
        <begin position="460"/>
        <end position="495"/>
    </location>
</feature>
<evidence type="ECO:0000256" key="15">
    <source>
        <dbReference type="SAM" id="Phobius"/>
    </source>
</evidence>
<protein>
    <submittedName>
        <fullName evidence="17">Lysophosphatidylcholine acyltransferase 1</fullName>
    </submittedName>
</protein>
<evidence type="ECO:0000256" key="4">
    <source>
        <dbReference type="ARBA" id="ARBA00022516"/>
    </source>
</evidence>
<gene>
    <name evidence="17" type="primary">LPCAT1</name>
</gene>
<evidence type="ECO:0000256" key="11">
    <source>
        <dbReference type="ARBA" id="ARBA00023264"/>
    </source>
</evidence>
<dbReference type="GeneTree" id="ENSGT01030000234574"/>
<evidence type="ECO:0000256" key="5">
    <source>
        <dbReference type="ARBA" id="ARBA00022679"/>
    </source>
</evidence>
<evidence type="ECO:0000259" key="16">
    <source>
        <dbReference type="PROSITE" id="PS50222"/>
    </source>
</evidence>
<comment type="pathway">
    <text evidence="13">Phospholipid metabolism.</text>
</comment>
<dbReference type="InterPro" id="IPR045252">
    <property type="entry name" value="LPCAT1-like"/>
</dbReference>
<dbReference type="GO" id="GO:0005509">
    <property type="term" value="F:calcium ion binding"/>
    <property type="evidence" value="ECO:0007669"/>
    <property type="project" value="InterPro"/>
</dbReference>
<comment type="pathway">
    <text evidence="2">Lipid metabolism; phospholipid metabolism.</text>
</comment>
<dbReference type="Pfam" id="PF01553">
    <property type="entry name" value="Acyltransferase"/>
    <property type="match status" value="1"/>
</dbReference>
<dbReference type="Ensembl" id="ENSPMRT00000019004.1">
    <property type="protein sequence ID" value="ENSPMRP00000017856.1"/>
    <property type="gene ID" value="ENSPMRG00000011784.1"/>
</dbReference>
<dbReference type="Gene3D" id="1.10.238.10">
    <property type="entry name" value="EF-hand"/>
    <property type="match status" value="1"/>
</dbReference>
<feature type="domain" description="EF-hand" evidence="16">
    <location>
        <begin position="389"/>
        <end position="424"/>
    </location>
</feature>
<evidence type="ECO:0000256" key="13">
    <source>
        <dbReference type="ARBA" id="ARBA00025707"/>
    </source>
</evidence>
<dbReference type="GO" id="GO:0016020">
    <property type="term" value="C:membrane"/>
    <property type="evidence" value="ECO:0007669"/>
    <property type="project" value="UniProtKB-SubCell"/>
</dbReference>
<proteinExistence type="inferred from homology"/>
<dbReference type="PANTHER" id="PTHR23063">
    <property type="entry name" value="PHOSPHOLIPID ACYLTRANSFERASE"/>
    <property type="match status" value="1"/>
</dbReference>
<dbReference type="GO" id="GO:0060041">
    <property type="term" value="P:retina development in camera-type eye"/>
    <property type="evidence" value="ECO:0007669"/>
    <property type="project" value="Ensembl"/>
</dbReference>
<dbReference type="Pfam" id="PF13833">
    <property type="entry name" value="EF-hand_8"/>
    <property type="match status" value="1"/>
</dbReference>
<feature type="transmembrane region" description="Helical" evidence="15">
    <location>
        <begin position="56"/>
        <end position="79"/>
    </location>
</feature>
<feature type="compositionally biased region" description="Gly residues" evidence="14">
    <location>
        <begin position="10"/>
        <end position="20"/>
    </location>
</feature>
<feature type="compositionally biased region" description="Pro residues" evidence="14">
    <location>
        <begin position="28"/>
        <end position="39"/>
    </location>
</feature>
<dbReference type="GeneID" id="114601052"/>
<dbReference type="SMART" id="SM00563">
    <property type="entry name" value="PlsC"/>
    <property type="match status" value="1"/>
</dbReference>
<dbReference type="GO" id="GO:0030163">
    <property type="term" value="P:protein catabolic process"/>
    <property type="evidence" value="ECO:0007669"/>
    <property type="project" value="Ensembl"/>
</dbReference>
<name>A0A670J105_PODMU</name>
<dbReference type="GO" id="GO:0045732">
    <property type="term" value="P:positive regulation of protein catabolic process"/>
    <property type="evidence" value="ECO:0007669"/>
    <property type="project" value="Ensembl"/>
</dbReference>
<keyword evidence="11" id="KW-1208">Phospholipid metabolism</keyword>
<dbReference type="InterPro" id="IPR002048">
    <property type="entry name" value="EF_hand_dom"/>
</dbReference>
<evidence type="ECO:0000256" key="6">
    <source>
        <dbReference type="ARBA" id="ARBA00022692"/>
    </source>
</evidence>
<feature type="region of interest" description="Disordered" evidence="14">
    <location>
        <begin position="512"/>
        <end position="537"/>
    </location>
</feature>
<dbReference type="GO" id="GO:0005783">
    <property type="term" value="C:endoplasmic reticulum"/>
    <property type="evidence" value="ECO:0007669"/>
    <property type="project" value="Ensembl"/>
</dbReference>
<dbReference type="PROSITE" id="PS50222">
    <property type="entry name" value="EF_HAND_2"/>
    <property type="match status" value="2"/>
</dbReference>